<dbReference type="AlphaFoldDB" id="A0A6A6EH50"/>
<dbReference type="EMBL" id="ML994621">
    <property type="protein sequence ID" value="KAF2189216.1"/>
    <property type="molecule type" value="Genomic_DNA"/>
</dbReference>
<organism evidence="1 2">
    <name type="scientific">Zopfia rhizophila CBS 207.26</name>
    <dbReference type="NCBI Taxonomy" id="1314779"/>
    <lineage>
        <taxon>Eukaryota</taxon>
        <taxon>Fungi</taxon>
        <taxon>Dikarya</taxon>
        <taxon>Ascomycota</taxon>
        <taxon>Pezizomycotina</taxon>
        <taxon>Dothideomycetes</taxon>
        <taxon>Dothideomycetes incertae sedis</taxon>
        <taxon>Zopfiaceae</taxon>
        <taxon>Zopfia</taxon>
    </lineage>
</organism>
<sequence>MAATENDRPPNGYAKEWNRRFLEDQDFKEDGSFVELRKLVDADGDDLDVFLREYEGPVPDCAVALIKEFCSSINPNLLQTESTQTQRGAWLDDRDSHGGFRTYLNPIGPKELYGHLKQLRFECPGACDAARRLIYISNLNPYYILALAKTASEYQVSVLKDTIWKHLTLQASVRVEIPRGFPIFRLECHIPYLALRTSTMPSTESILAGVETKPRRKWFDLSFLKTSHPKELEKQRIGVYEAQISVVTCGSDKSKWATYAFVDTEFDGEPLEEGDFDYEGMHEDPIVSESDGQINANHPIQDAREYFLLVVEKRMAQVHREWKYLVQKVEESIEKFVCSHRLKLGPSNFNIER</sequence>
<dbReference type="OrthoDB" id="5428055at2759"/>
<proteinExistence type="predicted"/>
<evidence type="ECO:0000313" key="1">
    <source>
        <dbReference type="EMBL" id="KAF2189216.1"/>
    </source>
</evidence>
<protein>
    <submittedName>
        <fullName evidence="1">Uncharacterized protein</fullName>
    </submittedName>
</protein>
<dbReference type="Proteomes" id="UP000800200">
    <property type="component" value="Unassembled WGS sequence"/>
</dbReference>
<keyword evidence="2" id="KW-1185">Reference proteome</keyword>
<evidence type="ECO:0000313" key="2">
    <source>
        <dbReference type="Proteomes" id="UP000800200"/>
    </source>
</evidence>
<name>A0A6A6EH50_9PEZI</name>
<gene>
    <name evidence="1" type="ORF">K469DRAFT_563071</name>
</gene>
<accession>A0A6A6EH50</accession>
<reference evidence="1" key="1">
    <citation type="journal article" date="2020" name="Stud. Mycol.">
        <title>101 Dothideomycetes genomes: a test case for predicting lifestyles and emergence of pathogens.</title>
        <authorList>
            <person name="Haridas S."/>
            <person name="Albert R."/>
            <person name="Binder M."/>
            <person name="Bloem J."/>
            <person name="Labutti K."/>
            <person name="Salamov A."/>
            <person name="Andreopoulos B."/>
            <person name="Baker S."/>
            <person name="Barry K."/>
            <person name="Bills G."/>
            <person name="Bluhm B."/>
            <person name="Cannon C."/>
            <person name="Castanera R."/>
            <person name="Culley D."/>
            <person name="Daum C."/>
            <person name="Ezra D."/>
            <person name="Gonzalez J."/>
            <person name="Henrissat B."/>
            <person name="Kuo A."/>
            <person name="Liang C."/>
            <person name="Lipzen A."/>
            <person name="Lutzoni F."/>
            <person name="Magnuson J."/>
            <person name="Mondo S."/>
            <person name="Nolan M."/>
            <person name="Ohm R."/>
            <person name="Pangilinan J."/>
            <person name="Park H.-J."/>
            <person name="Ramirez L."/>
            <person name="Alfaro M."/>
            <person name="Sun H."/>
            <person name="Tritt A."/>
            <person name="Yoshinaga Y."/>
            <person name="Zwiers L.-H."/>
            <person name="Turgeon B."/>
            <person name="Goodwin S."/>
            <person name="Spatafora J."/>
            <person name="Crous P."/>
            <person name="Grigoriev I."/>
        </authorList>
    </citation>
    <scope>NUCLEOTIDE SEQUENCE</scope>
    <source>
        <strain evidence="1">CBS 207.26</strain>
    </source>
</reference>